<dbReference type="AlphaFoldDB" id="A0A1I6KAN4"/>
<reference evidence="4 5" key="1">
    <citation type="submission" date="2016-10" db="EMBL/GenBank/DDBJ databases">
        <authorList>
            <person name="de Groot N.N."/>
        </authorList>
    </citation>
    <scope>NUCLEOTIDE SEQUENCE [LARGE SCALE GENOMIC DNA]</scope>
    <source>
        <strain evidence="4 5">CGMCC 1.10457</strain>
    </source>
</reference>
<evidence type="ECO:0000313" key="5">
    <source>
        <dbReference type="Proteomes" id="UP000199062"/>
    </source>
</evidence>
<dbReference type="Proteomes" id="UP000199062">
    <property type="component" value="Unassembled WGS sequence"/>
</dbReference>
<keyword evidence="2" id="KW-0472">Membrane</keyword>
<sequence length="91" mass="10081">MEALGWLVAYVLGFALVQLLLYRYIQRDDASPDAAPGSVDRSARRSMEQPSARPGAGDGDGEEGIHCRHCGTLNDHEQQFSYCRECVQPLQ</sequence>
<proteinExistence type="predicted"/>
<name>A0A1I6KAN4_9EURY</name>
<dbReference type="RefSeq" id="WP_089813424.1">
    <property type="nucleotide sequence ID" value="NZ_FOZK01000001.1"/>
</dbReference>
<dbReference type="Pfam" id="PF24463">
    <property type="entry name" value="DUF7577"/>
    <property type="match status" value="1"/>
</dbReference>
<feature type="region of interest" description="Disordered" evidence="1">
    <location>
        <begin position="30"/>
        <end position="64"/>
    </location>
</feature>
<dbReference type="STRING" id="767519.SAMN05216559_0425"/>
<gene>
    <name evidence="4" type="ORF">SAMN05216559_0425</name>
</gene>
<organism evidence="4 5">
    <name type="scientific">Halomicrobium zhouii</name>
    <dbReference type="NCBI Taxonomy" id="767519"/>
    <lineage>
        <taxon>Archaea</taxon>
        <taxon>Methanobacteriati</taxon>
        <taxon>Methanobacteriota</taxon>
        <taxon>Stenosarchaea group</taxon>
        <taxon>Halobacteria</taxon>
        <taxon>Halobacteriales</taxon>
        <taxon>Haloarculaceae</taxon>
        <taxon>Halomicrobium</taxon>
    </lineage>
</organism>
<keyword evidence="5" id="KW-1185">Reference proteome</keyword>
<dbReference type="EMBL" id="FOZK01000001">
    <property type="protein sequence ID" value="SFR87950.1"/>
    <property type="molecule type" value="Genomic_DNA"/>
</dbReference>
<evidence type="ECO:0000256" key="1">
    <source>
        <dbReference type="SAM" id="MobiDB-lite"/>
    </source>
</evidence>
<dbReference type="OrthoDB" id="330661at2157"/>
<evidence type="ECO:0000256" key="2">
    <source>
        <dbReference type="SAM" id="Phobius"/>
    </source>
</evidence>
<dbReference type="InterPro" id="IPR055999">
    <property type="entry name" value="DUF7577"/>
</dbReference>
<protein>
    <recommendedName>
        <fullName evidence="3">DUF7577 domain-containing protein</fullName>
    </recommendedName>
</protein>
<feature type="domain" description="DUF7577" evidence="3">
    <location>
        <begin position="63"/>
        <end position="91"/>
    </location>
</feature>
<keyword evidence="2" id="KW-0812">Transmembrane</keyword>
<keyword evidence="2" id="KW-1133">Transmembrane helix</keyword>
<evidence type="ECO:0000313" key="4">
    <source>
        <dbReference type="EMBL" id="SFR87950.1"/>
    </source>
</evidence>
<evidence type="ECO:0000259" key="3">
    <source>
        <dbReference type="Pfam" id="PF24463"/>
    </source>
</evidence>
<accession>A0A1I6KAN4</accession>
<feature type="transmembrane region" description="Helical" evidence="2">
    <location>
        <begin position="6"/>
        <end position="25"/>
    </location>
</feature>